<keyword evidence="2" id="KW-1185">Reference proteome</keyword>
<reference evidence="1 2" key="1">
    <citation type="submission" date="2019-03" db="EMBL/GenBank/DDBJ databases">
        <title>Genomic Encyclopedia of Type Strains, Phase IV (KMG-IV): sequencing the most valuable type-strain genomes for metagenomic binning, comparative biology and taxonomic classification.</title>
        <authorList>
            <person name="Goeker M."/>
        </authorList>
    </citation>
    <scope>NUCLEOTIDE SEQUENCE [LARGE SCALE GENOMIC DNA]</scope>
    <source>
        <strain evidence="1 2">DSM 18792</strain>
    </source>
</reference>
<evidence type="ECO:0000313" key="1">
    <source>
        <dbReference type="EMBL" id="TCL63107.1"/>
    </source>
</evidence>
<dbReference type="AlphaFoldDB" id="A0A4V2QD55"/>
<accession>A0A4V2QD55</accession>
<gene>
    <name evidence="1" type="ORF">EV196_11060</name>
</gene>
<comment type="caution">
    <text evidence="1">The sequence shown here is derived from an EMBL/GenBank/DDBJ whole genome shotgun (WGS) entry which is preliminary data.</text>
</comment>
<sequence length="31" mass="3540">MSSHEVYTQGIKFSTKLNIYMMFLAISLKTG</sequence>
<proteinExistence type="predicted"/>
<protein>
    <submittedName>
        <fullName evidence="1">Uncharacterized protein</fullName>
    </submittedName>
</protein>
<organism evidence="1 2">
    <name type="scientific">Mariniflexile fucanivorans</name>
    <dbReference type="NCBI Taxonomy" id="264023"/>
    <lineage>
        <taxon>Bacteria</taxon>
        <taxon>Pseudomonadati</taxon>
        <taxon>Bacteroidota</taxon>
        <taxon>Flavobacteriia</taxon>
        <taxon>Flavobacteriales</taxon>
        <taxon>Flavobacteriaceae</taxon>
        <taxon>Mariniflexile</taxon>
    </lineage>
</organism>
<evidence type="ECO:0000313" key="2">
    <source>
        <dbReference type="Proteomes" id="UP000295455"/>
    </source>
</evidence>
<name>A0A4V2QD55_9FLAO</name>
<dbReference type="Proteomes" id="UP000295455">
    <property type="component" value="Unassembled WGS sequence"/>
</dbReference>
<dbReference type="EMBL" id="SLUP01000010">
    <property type="protein sequence ID" value="TCL63107.1"/>
    <property type="molecule type" value="Genomic_DNA"/>
</dbReference>